<dbReference type="PROSITE" id="PS00028">
    <property type="entry name" value="ZINC_FINGER_C2H2_1"/>
    <property type="match status" value="1"/>
</dbReference>
<evidence type="ECO:0000256" key="6">
    <source>
        <dbReference type="ARBA" id="ARBA00023015"/>
    </source>
</evidence>
<dbReference type="PANTHER" id="PTHR24394">
    <property type="entry name" value="ZINC FINGER PROTEIN"/>
    <property type="match status" value="1"/>
</dbReference>
<dbReference type="InterPro" id="IPR036236">
    <property type="entry name" value="Znf_C2H2_sf"/>
</dbReference>
<evidence type="ECO:0000256" key="1">
    <source>
        <dbReference type="ARBA" id="ARBA00004123"/>
    </source>
</evidence>
<evidence type="ECO:0000313" key="13">
    <source>
        <dbReference type="Proteomes" id="UP000677054"/>
    </source>
</evidence>
<comment type="subcellular location">
    <subcellularLocation>
        <location evidence="1">Nucleus</location>
    </subcellularLocation>
</comment>
<dbReference type="GO" id="GO:0000981">
    <property type="term" value="F:DNA-binding transcription factor activity, RNA polymerase II-specific"/>
    <property type="evidence" value="ECO:0007669"/>
    <property type="project" value="TreeGrafter"/>
</dbReference>
<evidence type="ECO:0000256" key="2">
    <source>
        <dbReference type="ARBA" id="ARBA00022723"/>
    </source>
</evidence>
<keyword evidence="2" id="KW-0479">Metal-binding</keyword>
<dbReference type="Gene3D" id="3.30.160.60">
    <property type="entry name" value="Classic Zinc Finger"/>
    <property type="match status" value="3"/>
</dbReference>
<keyword evidence="3" id="KW-0677">Repeat</keyword>
<feature type="domain" description="C2H2-type" evidence="11">
    <location>
        <begin position="260"/>
        <end position="287"/>
    </location>
</feature>
<evidence type="ECO:0000256" key="10">
    <source>
        <dbReference type="SAM" id="MobiDB-lite"/>
    </source>
</evidence>
<dbReference type="InterPro" id="IPR000210">
    <property type="entry name" value="BTB/POZ_dom"/>
</dbReference>
<keyword evidence="5" id="KW-0862">Zinc</keyword>
<sequence length="373" mass="41695">MTWPETFGAALRDNSACPIIHFYGIEMMHLRLLVDFMYLGEVDVPSSDLEQFIALADSLEVKGLKGERTNRSDSTGSFGRPDVPVGLGRPRMTSQFPFSSVKPLGAPGQASTSTYLAPVKRKLPVGMRPDGSSGTHEKLMEPVSAVSPVPEKIPKPESITSDHNSQVSETSRSQMEAFVKSEDEEVEEVVEEGENTGWYEEEDASVLEGDNSSISYVEGGEYDPGEVPTNIPPEIDPQSLRRSHDGIWSGRDTRREIRVHFCAYCLYKSPIKTNVVGHQRTHTGEKPFQCHLCGQKFRWNSVRKTEEGIWSGISSGLKFFFCEVCGYTSRRSDVKKHYRKHTGERPFVCPVCRRAFTQSSGLKAHVFVVHKSK</sequence>
<name>A0A7R9FP59_9CRUS</name>
<dbReference type="SMART" id="SM00355">
    <property type="entry name" value="ZnF_C2H2"/>
    <property type="match status" value="3"/>
</dbReference>
<keyword evidence="8" id="KW-0539">Nucleus</keyword>
<dbReference type="Proteomes" id="UP000677054">
    <property type="component" value="Unassembled WGS sequence"/>
</dbReference>
<dbReference type="PROSITE" id="PS50157">
    <property type="entry name" value="ZINC_FINGER_C2H2_2"/>
    <property type="match status" value="3"/>
</dbReference>
<keyword evidence="7" id="KW-0804">Transcription</keyword>
<dbReference type="SUPFAM" id="SSF57667">
    <property type="entry name" value="beta-beta-alpha zinc fingers"/>
    <property type="match status" value="2"/>
</dbReference>
<dbReference type="SUPFAM" id="SSF54695">
    <property type="entry name" value="POZ domain"/>
    <property type="match status" value="1"/>
</dbReference>
<dbReference type="GO" id="GO:0008270">
    <property type="term" value="F:zinc ion binding"/>
    <property type="evidence" value="ECO:0007669"/>
    <property type="project" value="UniProtKB-KW"/>
</dbReference>
<dbReference type="Pfam" id="PF00096">
    <property type="entry name" value="zf-C2H2"/>
    <property type="match status" value="1"/>
</dbReference>
<dbReference type="GO" id="GO:0003677">
    <property type="term" value="F:DNA binding"/>
    <property type="evidence" value="ECO:0007669"/>
    <property type="project" value="UniProtKB-KW"/>
</dbReference>
<feature type="compositionally biased region" description="Polar residues" evidence="10">
    <location>
        <begin position="158"/>
        <end position="169"/>
    </location>
</feature>
<protein>
    <recommendedName>
        <fullName evidence="11">C2H2-type domain-containing protein</fullName>
    </recommendedName>
</protein>
<dbReference type="Gene3D" id="3.30.710.10">
    <property type="entry name" value="Potassium Channel Kv1.1, Chain A"/>
    <property type="match status" value="1"/>
</dbReference>
<evidence type="ECO:0000256" key="5">
    <source>
        <dbReference type="ARBA" id="ARBA00022833"/>
    </source>
</evidence>
<dbReference type="InterPro" id="IPR013087">
    <property type="entry name" value="Znf_C2H2_type"/>
</dbReference>
<feature type="region of interest" description="Disordered" evidence="10">
    <location>
        <begin position="221"/>
        <end position="243"/>
    </location>
</feature>
<dbReference type="EMBL" id="LR902143">
    <property type="protein sequence ID" value="CAD7250043.1"/>
    <property type="molecule type" value="Genomic_DNA"/>
</dbReference>
<evidence type="ECO:0000256" key="7">
    <source>
        <dbReference type="ARBA" id="ARBA00023163"/>
    </source>
</evidence>
<feature type="domain" description="C2H2-type" evidence="11">
    <location>
        <begin position="320"/>
        <end position="346"/>
    </location>
</feature>
<proteinExistence type="predicted"/>
<evidence type="ECO:0000256" key="8">
    <source>
        <dbReference type="ARBA" id="ARBA00023242"/>
    </source>
</evidence>
<evidence type="ECO:0000313" key="12">
    <source>
        <dbReference type="EMBL" id="CAD7250043.1"/>
    </source>
</evidence>
<feature type="region of interest" description="Disordered" evidence="10">
    <location>
        <begin position="128"/>
        <end position="169"/>
    </location>
</feature>
<feature type="region of interest" description="Disordered" evidence="10">
    <location>
        <begin position="66"/>
        <end position="86"/>
    </location>
</feature>
<feature type="domain" description="C2H2-type" evidence="11">
    <location>
        <begin position="347"/>
        <end position="373"/>
    </location>
</feature>
<evidence type="ECO:0000256" key="3">
    <source>
        <dbReference type="ARBA" id="ARBA00022737"/>
    </source>
</evidence>
<keyword evidence="4 9" id="KW-0863">Zinc-finger</keyword>
<dbReference type="PANTHER" id="PTHR24394:SF48">
    <property type="entry name" value="ZINC FINGER PROTEIN 771"/>
    <property type="match status" value="1"/>
</dbReference>
<dbReference type="FunFam" id="3.30.160.60:FF:000710">
    <property type="entry name" value="Zinc finger protein 768"/>
    <property type="match status" value="1"/>
</dbReference>
<organism evidence="12">
    <name type="scientific">Darwinula stevensoni</name>
    <dbReference type="NCBI Taxonomy" id="69355"/>
    <lineage>
        <taxon>Eukaryota</taxon>
        <taxon>Metazoa</taxon>
        <taxon>Ecdysozoa</taxon>
        <taxon>Arthropoda</taxon>
        <taxon>Crustacea</taxon>
        <taxon>Oligostraca</taxon>
        <taxon>Ostracoda</taxon>
        <taxon>Podocopa</taxon>
        <taxon>Podocopida</taxon>
        <taxon>Darwinulocopina</taxon>
        <taxon>Darwinuloidea</taxon>
        <taxon>Darwinulidae</taxon>
        <taxon>Darwinula</taxon>
    </lineage>
</organism>
<dbReference type="GO" id="GO:0005634">
    <property type="term" value="C:nucleus"/>
    <property type="evidence" value="ECO:0007669"/>
    <property type="project" value="UniProtKB-SubCell"/>
</dbReference>
<accession>A0A7R9FP59</accession>
<evidence type="ECO:0000256" key="4">
    <source>
        <dbReference type="ARBA" id="ARBA00022771"/>
    </source>
</evidence>
<keyword evidence="13" id="KW-1185">Reference proteome</keyword>
<dbReference type="AlphaFoldDB" id="A0A7R9FP59"/>
<evidence type="ECO:0000259" key="11">
    <source>
        <dbReference type="PROSITE" id="PS50157"/>
    </source>
</evidence>
<evidence type="ECO:0000256" key="9">
    <source>
        <dbReference type="PROSITE-ProRule" id="PRU00042"/>
    </source>
</evidence>
<dbReference type="InterPro" id="IPR011333">
    <property type="entry name" value="SKP1/BTB/POZ_sf"/>
</dbReference>
<dbReference type="EMBL" id="CAJPEV010002626">
    <property type="protein sequence ID" value="CAG0897530.1"/>
    <property type="molecule type" value="Genomic_DNA"/>
</dbReference>
<keyword evidence="6" id="KW-0805">Transcription regulation</keyword>
<dbReference type="Pfam" id="PF00651">
    <property type="entry name" value="BTB"/>
    <property type="match status" value="1"/>
</dbReference>
<reference evidence="12" key="1">
    <citation type="submission" date="2020-11" db="EMBL/GenBank/DDBJ databases">
        <authorList>
            <person name="Tran Van P."/>
        </authorList>
    </citation>
    <scope>NUCLEOTIDE SEQUENCE</scope>
</reference>
<dbReference type="OrthoDB" id="6435234at2759"/>
<gene>
    <name evidence="12" type="ORF">DSTB1V02_LOCUS9827</name>
</gene>